<organism evidence="4">
    <name type="scientific">Laccaria bicolor (strain S238N-H82 / ATCC MYA-4686)</name>
    <name type="common">Bicoloured deceiver</name>
    <name type="synonym">Laccaria laccata var. bicolor</name>
    <dbReference type="NCBI Taxonomy" id="486041"/>
    <lineage>
        <taxon>Eukaryota</taxon>
        <taxon>Fungi</taxon>
        <taxon>Dikarya</taxon>
        <taxon>Basidiomycota</taxon>
        <taxon>Agaricomycotina</taxon>
        <taxon>Agaricomycetes</taxon>
        <taxon>Agaricomycetidae</taxon>
        <taxon>Agaricales</taxon>
        <taxon>Agaricineae</taxon>
        <taxon>Hydnangiaceae</taxon>
        <taxon>Laccaria</taxon>
    </lineage>
</organism>
<proteinExistence type="predicted"/>
<evidence type="ECO:0000256" key="1">
    <source>
        <dbReference type="SAM" id="MobiDB-lite"/>
    </source>
</evidence>
<dbReference type="STRING" id="486041.B0D1A7"/>
<dbReference type="RefSeq" id="XP_001877495.1">
    <property type="nucleotide sequence ID" value="XM_001877460.1"/>
</dbReference>
<dbReference type="OrthoDB" id="3257342at2759"/>
<evidence type="ECO:0000313" key="3">
    <source>
        <dbReference type="EMBL" id="EDR11598.1"/>
    </source>
</evidence>
<feature type="domain" description="DUF6532" evidence="2">
    <location>
        <begin position="307"/>
        <end position="496"/>
    </location>
</feature>
<feature type="compositionally biased region" description="Basic and acidic residues" evidence="1">
    <location>
        <begin position="16"/>
        <end position="28"/>
    </location>
</feature>
<feature type="region of interest" description="Disordered" evidence="1">
    <location>
        <begin position="248"/>
        <end position="270"/>
    </location>
</feature>
<evidence type="ECO:0000313" key="4">
    <source>
        <dbReference type="Proteomes" id="UP000001194"/>
    </source>
</evidence>
<dbReference type="AlphaFoldDB" id="B0D1A7"/>
<keyword evidence="4" id="KW-1185">Reference proteome</keyword>
<feature type="region of interest" description="Disordered" evidence="1">
    <location>
        <begin position="1"/>
        <end position="176"/>
    </location>
</feature>
<protein>
    <submittedName>
        <fullName evidence="3">Predicted protein</fullName>
    </submittedName>
</protein>
<gene>
    <name evidence="3" type="ORF">LACBIDRAFT_324274</name>
</gene>
<dbReference type="EMBL" id="DS547095">
    <property type="protein sequence ID" value="EDR11598.1"/>
    <property type="molecule type" value="Genomic_DNA"/>
</dbReference>
<feature type="compositionally biased region" description="Polar residues" evidence="1">
    <location>
        <begin position="157"/>
        <end position="169"/>
    </location>
</feature>
<feature type="region of interest" description="Disordered" evidence="1">
    <location>
        <begin position="202"/>
        <end position="225"/>
    </location>
</feature>
<dbReference type="InParanoid" id="B0D1A7"/>
<dbReference type="GeneID" id="6073264"/>
<dbReference type="KEGG" id="lbc:LACBIDRAFT_324274"/>
<dbReference type="InterPro" id="IPR045341">
    <property type="entry name" value="DUF6532"/>
</dbReference>
<accession>B0D1A7</accession>
<name>B0D1A7_LACBS</name>
<reference evidence="3 4" key="1">
    <citation type="journal article" date="2008" name="Nature">
        <title>The genome of Laccaria bicolor provides insights into mycorrhizal symbiosis.</title>
        <authorList>
            <person name="Martin F."/>
            <person name="Aerts A."/>
            <person name="Ahren D."/>
            <person name="Brun A."/>
            <person name="Danchin E.G.J."/>
            <person name="Duchaussoy F."/>
            <person name="Gibon J."/>
            <person name="Kohler A."/>
            <person name="Lindquist E."/>
            <person name="Pereda V."/>
            <person name="Salamov A."/>
            <person name="Shapiro H.J."/>
            <person name="Wuyts J."/>
            <person name="Blaudez D."/>
            <person name="Buee M."/>
            <person name="Brokstein P."/>
            <person name="Canbaeck B."/>
            <person name="Cohen D."/>
            <person name="Courty P.E."/>
            <person name="Coutinho P.M."/>
            <person name="Delaruelle C."/>
            <person name="Detter J.C."/>
            <person name="Deveau A."/>
            <person name="DiFazio S."/>
            <person name="Duplessis S."/>
            <person name="Fraissinet-Tachet L."/>
            <person name="Lucic E."/>
            <person name="Frey-Klett P."/>
            <person name="Fourrey C."/>
            <person name="Feussner I."/>
            <person name="Gay G."/>
            <person name="Grimwood J."/>
            <person name="Hoegger P.J."/>
            <person name="Jain P."/>
            <person name="Kilaru S."/>
            <person name="Labbe J."/>
            <person name="Lin Y.C."/>
            <person name="Legue V."/>
            <person name="Le Tacon F."/>
            <person name="Marmeisse R."/>
            <person name="Melayah D."/>
            <person name="Montanini B."/>
            <person name="Muratet M."/>
            <person name="Nehls U."/>
            <person name="Niculita-Hirzel H."/>
            <person name="Oudot-Le Secq M.P."/>
            <person name="Peter M."/>
            <person name="Quesneville H."/>
            <person name="Rajashekar B."/>
            <person name="Reich M."/>
            <person name="Rouhier N."/>
            <person name="Schmutz J."/>
            <person name="Yin T."/>
            <person name="Chalot M."/>
            <person name="Henrissat B."/>
            <person name="Kuees U."/>
            <person name="Lucas S."/>
            <person name="Van de Peer Y."/>
            <person name="Podila G.K."/>
            <person name="Polle A."/>
            <person name="Pukkila P.J."/>
            <person name="Richardson P.M."/>
            <person name="Rouze P."/>
            <person name="Sanders I.R."/>
            <person name="Stajich J.E."/>
            <person name="Tunlid A."/>
            <person name="Tuskan G."/>
            <person name="Grigoriev I.V."/>
        </authorList>
    </citation>
    <scope>NUCLEOTIDE SEQUENCE [LARGE SCALE GENOMIC DNA]</scope>
    <source>
        <strain evidence="4">S238N-H82 / ATCC MYA-4686</strain>
    </source>
</reference>
<dbReference type="Proteomes" id="UP000001194">
    <property type="component" value="Unassembled WGS sequence"/>
</dbReference>
<feature type="compositionally biased region" description="Polar residues" evidence="1">
    <location>
        <begin position="1"/>
        <end position="13"/>
    </location>
</feature>
<sequence>MRNVNGRSASTAAQRRGNETTDGHDNRRARPPTNDAHHPTRPPLPTSAQTRHRTPTTRQPNEPQPHANENGRPADEDDDTTPLPAHDNDCPRAPTTRQRTPTHDNEHPRAQRKRKREDEQNGNPPPRTPIQPTTHDRRRRTPTDEDARPRTEDSACVNGNGQRRAQASPSIIPAAGPYSPNSVSLYGQGDSTYYTKERRHVDAEDSDDEFGTKLSGVTYPQPTEYRYPQVHPDLEAFPRSMTEAVSVKPTKAVTPATNPRIRKDCPVTPAPSTTVIIKRPKMETSRTRGRVCASDFDELSKSLLEESISIYRTQIGGVQPYPDCLEEHDATTAAWVEACTARGVRVEFDEDILKLVHMMTARASQVRGYLKTTARLLVEAAYGINPNARKHEIRNLIKDLQTRNNFLYKDLKERKGIYCHPAFQSIINKTWFKNKSDNGVIHPEFSEGGMLSKVTKALAITVVENCLDEWQTGEHVDVPFTAAAYKPKFTTNLKQLIMFDDKTKESDIVPRLLKHMLKMARKHAKVTDALEVAQAIQFTEDDVEAAKKEWESMTFYMELCDLTDYWGFVLSSNMAT</sequence>
<evidence type="ECO:0000259" key="2">
    <source>
        <dbReference type="Pfam" id="PF20149"/>
    </source>
</evidence>
<dbReference type="Pfam" id="PF20149">
    <property type="entry name" value="DUF6532"/>
    <property type="match status" value="1"/>
</dbReference>
<feature type="compositionally biased region" description="Basic and acidic residues" evidence="1">
    <location>
        <begin position="141"/>
        <end position="153"/>
    </location>
</feature>
<dbReference type="HOGENOM" id="CLU_044496_0_0_1"/>